<dbReference type="EMBL" id="FO117623">
    <property type="protein sequence ID" value="CCG03605.1"/>
    <property type="molecule type" value="Genomic_DNA"/>
</dbReference>
<dbReference type="STRING" id="1146883.BLASA_2732"/>
<gene>
    <name evidence="2" type="ordered locus">BLASA_2732</name>
</gene>
<dbReference type="Proteomes" id="UP000007517">
    <property type="component" value="Chromosome"/>
</dbReference>
<reference evidence="2 3" key="1">
    <citation type="journal article" date="2012" name="J. Bacteriol.">
        <title>Genome Sequence of Blastococcus saxobsidens DD2, a Stone-Inhabiting Bacterium.</title>
        <authorList>
            <person name="Chouaia B."/>
            <person name="Crotti E."/>
            <person name="Brusetti L."/>
            <person name="Daffonchio D."/>
            <person name="Essoussi I."/>
            <person name="Nouioui I."/>
            <person name="Sbissi I."/>
            <person name="Ghodhbane-Gtari F."/>
            <person name="Gtari M."/>
            <person name="Vacherie B."/>
            <person name="Barbe V."/>
            <person name="Medigue C."/>
            <person name="Gury J."/>
            <person name="Pujic P."/>
            <person name="Normand P."/>
        </authorList>
    </citation>
    <scope>NUCLEOTIDE SEQUENCE [LARGE SCALE GENOMIC DNA]</scope>
    <source>
        <strain evidence="2 3">DD2</strain>
    </source>
</reference>
<dbReference type="Gene3D" id="1.25.40.10">
    <property type="entry name" value="Tetratricopeptide repeat domain"/>
    <property type="match status" value="1"/>
</dbReference>
<dbReference type="HOGENOM" id="CLU_020361_0_0_11"/>
<dbReference type="RefSeq" id="WP_014376488.1">
    <property type="nucleotide sequence ID" value="NC_016943.1"/>
</dbReference>
<evidence type="ECO:0000313" key="2">
    <source>
        <dbReference type="EMBL" id="CCG03605.1"/>
    </source>
</evidence>
<dbReference type="InterPro" id="IPR011990">
    <property type="entry name" value="TPR-like_helical_dom_sf"/>
</dbReference>
<accession>H6RJV2</accession>
<dbReference type="AlphaFoldDB" id="H6RJV2"/>
<dbReference type="SUPFAM" id="SSF48452">
    <property type="entry name" value="TPR-like"/>
    <property type="match status" value="1"/>
</dbReference>
<sequence>MRIPTTLPEIGAAIREVLGDQATMSREGLLAELQRRGFDLGVDPADMLEEALESDEAGVVLPLADERVTYLPALLDGRTFTHRLTAPEVAHGYLQLGADLRPLEALTEDPRYERLRDGSPVIEVLAGMDDELLRERGLPVDAIPDAVWLLAPGALRGRAGGDLVGVAVRPDGFELGLVTSTQPPADLVERLTAAIARAGHDEPAMLDDVVWELCADDQTLFTTPLPPLRELLDEHLFVHDDDQVAAPGFDLPGWRAERQREHIQRIHGIDGDAALAVLVLKRLHENAGELLQLASDMADPFDAAGQEPHEPEVREPQAEDDDGEVVHAALEFLAEPGVAEAVAAEAMGTGRAGAAALGMLAESLEARAPRRARPGLRWLRGKALDRLGDALQAEDAYHSVLALDPEWPPALFDLARIASDRGDAGRGLALLRRADARPDDELVVLLQHFRPVERTDIGRNEPCWCGSGRKYKVCHRNREQLPLAERAAWLYQKSGMYVSDGPWRGDVLDLAAVRSRYRADVPLWQATQDPTVMDVLLFEGGAFEAFLGERGPLLPDDERLLGEQWLLAERSLYEIEDVTPGSGFRARDLRTGDRVDVRERAGSTAVRKHMLVCARFVPAGETIQCFGGMEPVQLHERDALLDLLDREPEPQALVEFLSARFAPPELRNTEGDPMVQCEATLRSAEQDELAEALDETYERDGAEPRWHDFVRMHGMQRVRGIITLDGAEVTVEANSERRFDLILDVLRAMDPELQVLRETRQPVADVLEAMERAPAQPAVPSPPADPRLAAALEQFIRQHEQAWLDESIPALSGATPREAAADPSRREDLVRLLASFPPAGGPGQMGPDRLRAALSL</sequence>
<dbReference type="KEGG" id="bsd:BLASA_2732"/>
<dbReference type="InterPro" id="IPR004027">
    <property type="entry name" value="SEC_C_motif"/>
</dbReference>
<dbReference type="SUPFAM" id="SSF103642">
    <property type="entry name" value="Sec-C motif"/>
    <property type="match status" value="1"/>
</dbReference>
<name>H6RJV2_BLASD</name>
<evidence type="ECO:0008006" key="4">
    <source>
        <dbReference type="Google" id="ProtNLM"/>
    </source>
</evidence>
<evidence type="ECO:0000313" key="3">
    <source>
        <dbReference type="Proteomes" id="UP000007517"/>
    </source>
</evidence>
<protein>
    <recommendedName>
        <fullName evidence="4">SEC-C motif-containing protein</fullName>
    </recommendedName>
</protein>
<reference evidence="3" key="2">
    <citation type="submission" date="2012-02" db="EMBL/GenBank/DDBJ databases">
        <title>Complete genome sequence of Blastococcus saxobsidens strain DD2.</title>
        <authorList>
            <person name="Genoscope."/>
        </authorList>
    </citation>
    <scope>NUCLEOTIDE SEQUENCE [LARGE SCALE GENOMIC DNA]</scope>
    <source>
        <strain evidence="3">DD2</strain>
    </source>
</reference>
<dbReference type="Gene3D" id="3.10.450.50">
    <property type="match status" value="1"/>
</dbReference>
<dbReference type="OrthoDB" id="3343588at2"/>
<dbReference type="eggNOG" id="COG3012">
    <property type="taxonomic scope" value="Bacteria"/>
</dbReference>
<evidence type="ECO:0000256" key="1">
    <source>
        <dbReference type="SAM" id="MobiDB-lite"/>
    </source>
</evidence>
<feature type="region of interest" description="Disordered" evidence="1">
    <location>
        <begin position="834"/>
        <end position="856"/>
    </location>
</feature>
<keyword evidence="3" id="KW-1185">Reference proteome</keyword>
<organism evidence="2 3">
    <name type="scientific">Blastococcus saxobsidens (strain DD2)</name>
    <dbReference type="NCBI Taxonomy" id="1146883"/>
    <lineage>
        <taxon>Bacteria</taxon>
        <taxon>Bacillati</taxon>
        <taxon>Actinomycetota</taxon>
        <taxon>Actinomycetes</taxon>
        <taxon>Geodermatophilales</taxon>
        <taxon>Geodermatophilaceae</taxon>
        <taxon>Blastococcus</taxon>
    </lineage>
</organism>
<proteinExistence type="predicted"/>
<dbReference type="Pfam" id="PF02810">
    <property type="entry name" value="SEC-C"/>
    <property type="match status" value="1"/>
</dbReference>